<protein>
    <recommendedName>
        <fullName evidence="1">Cyclic-di-AMP phosphodiesterase</fullName>
        <ecNumber evidence="1">3.1.4.-</ecNumber>
    </recommendedName>
</protein>
<evidence type="ECO:0000256" key="1">
    <source>
        <dbReference type="PIRNR" id="PIRNR026583"/>
    </source>
</evidence>
<evidence type="ECO:0000313" key="6">
    <source>
        <dbReference type="EMBL" id="SHE53443.1"/>
    </source>
</evidence>
<dbReference type="InterPro" id="IPR014528">
    <property type="entry name" value="GdpP/PdeA"/>
</dbReference>
<keyword evidence="3" id="KW-0812">Transmembrane</keyword>
<dbReference type="InterPro" id="IPR038763">
    <property type="entry name" value="DHH_sf"/>
</dbReference>
<reference evidence="5 7" key="1">
    <citation type="journal article" date="2016" name="Genome Announc.">
        <title>Complete Genome Sequence of the Amino Acid-Fermenting Clostridium propionicum X2 (DSM 1682).</title>
        <authorList>
            <person name="Poehlein A."/>
            <person name="Schlien K."/>
            <person name="Chowdhury N.P."/>
            <person name="Gottschalk G."/>
            <person name="Buckel W."/>
            <person name="Daniel R."/>
        </authorList>
    </citation>
    <scope>NUCLEOTIDE SEQUENCE [LARGE SCALE GENOMIC DNA]</scope>
    <source>
        <strain evidence="5 7">X2</strain>
    </source>
</reference>
<dbReference type="Pfam" id="PF01368">
    <property type="entry name" value="DHH"/>
    <property type="match status" value="1"/>
</dbReference>
<keyword evidence="3" id="KW-1133">Transmembrane helix</keyword>
<keyword evidence="1" id="KW-1003">Cell membrane</keyword>
<keyword evidence="1 5" id="KW-0378">Hydrolase</keyword>
<feature type="binding site" evidence="2">
    <location>
        <position position="501"/>
    </location>
    <ligand>
        <name>Mn(2+)</name>
        <dbReference type="ChEBI" id="CHEBI:29035"/>
        <label>2</label>
    </ligand>
</feature>
<gene>
    <name evidence="5" type="primary">nrnA_2</name>
    <name evidence="5" type="ORF">CPRO_26430</name>
    <name evidence="6" type="ORF">SAMN02745151_01009</name>
</gene>
<keyword evidence="7" id="KW-1185">Reference proteome</keyword>
<dbReference type="EC" id="3.1.4.-" evidence="1"/>
<feature type="binding site" evidence="2">
    <location>
        <position position="353"/>
    </location>
    <ligand>
        <name>Mn(2+)</name>
        <dbReference type="ChEBI" id="CHEBI:29035"/>
        <label>1</label>
    </ligand>
</feature>
<dbReference type="KEGG" id="cpro:CPRO_26430"/>
<proteinExistence type="inferred from homology"/>
<feature type="binding site" evidence="2">
    <location>
        <position position="422"/>
    </location>
    <ligand>
        <name>Mn(2+)</name>
        <dbReference type="ChEBI" id="CHEBI:29035"/>
        <label>1</label>
    </ligand>
</feature>
<feature type="binding site" evidence="2">
    <location>
        <position position="349"/>
    </location>
    <ligand>
        <name>Mn(2+)</name>
        <dbReference type="ChEBI" id="CHEBI:29035"/>
        <label>1</label>
    </ligand>
</feature>
<evidence type="ECO:0000256" key="2">
    <source>
        <dbReference type="PIRSR" id="PIRSR026583-50"/>
    </source>
</evidence>
<dbReference type="RefSeq" id="WP_066052610.1">
    <property type="nucleotide sequence ID" value="NZ_CP014223.1"/>
</dbReference>
<dbReference type="Proteomes" id="UP000184204">
    <property type="component" value="Unassembled WGS sequence"/>
</dbReference>
<comment type="catalytic activity">
    <reaction evidence="1">
        <text>3',3'-c-di-AMP + H2O = 5'-O-phosphonoadenylyl-(3'-&gt;5')-adenosine + H(+)</text>
        <dbReference type="Rhea" id="RHEA:54420"/>
        <dbReference type="ChEBI" id="CHEBI:15377"/>
        <dbReference type="ChEBI" id="CHEBI:15378"/>
        <dbReference type="ChEBI" id="CHEBI:71500"/>
        <dbReference type="ChEBI" id="CHEBI:138171"/>
    </reaction>
</comment>
<dbReference type="PROSITE" id="PS50887">
    <property type="entry name" value="GGDEF"/>
    <property type="match status" value="1"/>
</dbReference>
<name>A0A0X8VDZ9_ANAPI</name>
<dbReference type="Gene3D" id="3.10.310.30">
    <property type="match status" value="1"/>
</dbReference>
<evidence type="ECO:0000313" key="7">
    <source>
        <dbReference type="Proteomes" id="UP000068026"/>
    </source>
</evidence>
<dbReference type="PIRSF" id="PIRSF026583">
    <property type="entry name" value="YybT"/>
    <property type="match status" value="1"/>
</dbReference>
<dbReference type="InterPro" id="IPR000160">
    <property type="entry name" value="GGDEF_dom"/>
</dbReference>
<keyword evidence="2" id="KW-0464">Manganese</keyword>
<dbReference type="Proteomes" id="UP000068026">
    <property type="component" value="Chromosome"/>
</dbReference>
<feature type="transmembrane region" description="Helical" evidence="3">
    <location>
        <begin position="12"/>
        <end position="45"/>
    </location>
</feature>
<reference evidence="8" key="4">
    <citation type="submission" date="2016-11" db="EMBL/GenBank/DDBJ databases">
        <authorList>
            <person name="Jaros S."/>
            <person name="Januszkiewicz K."/>
            <person name="Wedrychowicz H."/>
        </authorList>
    </citation>
    <scope>NUCLEOTIDE SEQUENCE [LARGE SCALE GENOMIC DNA]</scope>
    <source>
        <strain evidence="8">DSM 1682</strain>
    </source>
</reference>
<evidence type="ECO:0000313" key="5">
    <source>
        <dbReference type="EMBL" id="AMJ42191.1"/>
    </source>
</evidence>
<evidence type="ECO:0000256" key="3">
    <source>
        <dbReference type="SAM" id="Phobius"/>
    </source>
</evidence>
<comment type="function">
    <text evidence="1">Has phosphodiesterase (PDE) activity against cyclic-di-AMP (c-di-AMP).</text>
</comment>
<evidence type="ECO:0000259" key="4">
    <source>
        <dbReference type="PROSITE" id="PS50887"/>
    </source>
</evidence>
<keyword evidence="1 3" id="KW-0472">Membrane</keyword>
<dbReference type="Pfam" id="PF24898">
    <property type="entry name" value="GGDEF_GdpP"/>
    <property type="match status" value="1"/>
</dbReference>
<dbReference type="InterPro" id="IPR051319">
    <property type="entry name" value="Oligoribo/pAp-PDE_c-di-AMP_PDE"/>
</dbReference>
<organism evidence="6 8">
    <name type="scientific">Anaerotignum propionicum DSM 1682</name>
    <dbReference type="NCBI Taxonomy" id="991789"/>
    <lineage>
        <taxon>Bacteria</taxon>
        <taxon>Bacillati</taxon>
        <taxon>Bacillota</taxon>
        <taxon>Clostridia</taxon>
        <taxon>Lachnospirales</taxon>
        <taxon>Anaerotignaceae</taxon>
        <taxon>Anaerotignum</taxon>
    </lineage>
</organism>
<keyword evidence="2" id="KW-0479">Metal-binding</keyword>
<dbReference type="Gene3D" id="3.90.1640.10">
    <property type="entry name" value="inorganic pyrophosphatase (n-terminal core)"/>
    <property type="match status" value="1"/>
</dbReference>
<dbReference type="FunFam" id="3.90.1640.10:FF:000002">
    <property type="entry name" value="Cyclic-di-AMP phosphodiesterase"/>
    <property type="match status" value="1"/>
</dbReference>
<dbReference type="SUPFAM" id="SSF64182">
    <property type="entry name" value="DHH phosphoesterases"/>
    <property type="match status" value="1"/>
</dbReference>
<dbReference type="PANTHER" id="PTHR47618">
    <property type="entry name" value="BIFUNCTIONAL OLIGORIBONUCLEASE AND PAP PHOSPHATASE NRNA"/>
    <property type="match status" value="1"/>
</dbReference>
<dbReference type="OrthoDB" id="9759476at2"/>
<dbReference type="AlphaFoldDB" id="A0A0X8VDZ9"/>
<feature type="binding site" evidence="2">
    <location>
        <position position="422"/>
    </location>
    <ligand>
        <name>Mn(2+)</name>
        <dbReference type="ChEBI" id="CHEBI:29035"/>
        <label>2</label>
    </ligand>
</feature>
<reference evidence="6" key="3">
    <citation type="submission" date="2016-11" db="EMBL/GenBank/DDBJ databases">
        <authorList>
            <person name="Varghese N."/>
            <person name="Submissions S."/>
        </authorList>
    </citation>
    <scope>NUCLEOTIDE SEQUENCE</scope>
    <source>
        <strain evidence="6">DSM 1682</strain>
    </source>
</reference>
<dbReference type="GO" id="GO:0003676">
    <property type="term" value="F:nucleic acid binding"/>
    <property type="evidence" value="ECO:0007669"/>
    <property type="project" value="UniProtKB-UniRule"/>
</dbReference>
<dbReference type="InterPro" id="IPR001667">
    <property type="entry name" value="DDH_dom"/>
</dbReference>
<accession>A0A0X8VDZ9</accession>
<comment type="subcellular location">
    <subcellularLocation>
        <location evidence="1">Cell membrane</location>
    </subcellularLocation>
</comment>
<dbReference type="InterPro" id="IPR003156">
    <property type="entry name" value="DHHA1_dom"/>
</dbReference>
<dbReference type="EMBL" id="CP014223">
    <property type="protein sequence ID" value="AMJ42191.1"/>
    <property type="molecule type" value="Genomic_DNA"/>
</dbReference>
<comment type="cofactor">
    <cofactor evidence="2">
        <name>Mn(2+)</name>
        <dbReference type="ChEBI" id="CHEBI:29035"/>
    </cofactor>
    <text evidence="2">For phosphodiesterase activity, probably binds 2 Mn(2+) per subunit.</text>
</comment>
<reference evidence="7" key="2">
    <citation type="submission" date="2016-01" db="EMBL/GenBank/DDBJ databases">
        <authorList>
            <person name="Poehlein A."/>
            <person name="Schlien K."/>
            <person name="Gottschalk G."/>
            <person name="Buckel W."/>
            <person name="Daniel R."/>
        </authorList>
    </citation>
    <scope>NUCLEOTIDE SEQUENCE [LARGE SCALE GENOMIC DNA]</scope>
    <source>
        <strain evidence="7">X2</strain>
    </source>
</reference>
<sequence>MFKSKKRDNVILAIALIVVVVFVCTMVDIYLGIGTLIGGAAVFFGWPVLKELYVPFEGAKEETLSFLDTAVLQENFQIPHNLPIPYAVLDIRGHILMYNEKFAEVFTEIEDAKPIVEKLLKNSGGGKKILIPFGDKSFDAALDHCDIIEENGAIGTVLTMTLVDVTERQQLSVCLAEQQTVVGMIFLDNYEEVVDNLDESRWPILSALIDRKLNQLAQDLDGVIRKLEKDRYFFLLKKGMLMQLKEKKFDILNDIREISVGDHIPVTVSMGIGIGGNSLDEAMQNAKAAIDLALGRGGDQVVVKEGESFLFYGGKSGEMGRNARIRARVKADALWELMGESSGILVMGHKNGDLDSMGACLGICAIARAMDKRCNIVMDEVGVGIRRLWDKMMTNGGHLNLTMKTAEALKTMDAKTLVIVVDTHRKSMVESPQVLEAAKRIVLFDHHRKSADAIDQAVLVYHEAYASSTAELITEMIQHIGKKVKLTSVEADALLAGITVDTKNFCVKTGAITFEAAGFLRRNGADSIRVRLLFQNDMDAYKAKASTVKDAELFMGNIAISVCPANVENSTLTAAQAADELMNVTGVKASFVCCKVGDTVYISARSFGDINVQRIMERLGGGGHLTVSGAQLQNVTTEEAKEAIRHAIEEYLKEEA</sequence>
<dbReference type="SMART" id="SM00267">
    <property type="entry name" value="GGDEF"/>
    <property type="match status" value="1"/>
</dbReference>
<dbReference type="EMBL" id="FQUA01000003">
    <property type="protein sequence ID" value="SHE53443.1"/>
    <property type="molecule type" value="Genomic_DNA"/>
</dbReference>
<evidence type="ECO:0000313" key="8">
    <source>
        <dbReference type="Proteomes" id="UP000184204"/>
    </source>
</evidence>
<feature type="domain" description="GGDEF" evidence="4">
    <location>
        <begin position="178"/>
        <end position="306"/>
    </location>
</feature>
<dbReference type="Pfam" id="PF02272">
    <property type="entry name" value="DHHA1"/>
    <property type="match status" value="1"/>
</dbReference>
<dbReference type="GO" id="GO:0016787">
    <property type="term" value="F:hydrolase activity"/>
    <property type="evidence" value="ECO:0007669"/>
    <property type="project" value="UniProtKB-UniRule"/>
</dbReference>
<dbReference type="GO" id="GO:0046872">
    <property type="term" value="F:metal ion binding"/>
    <property type="evidence" value="ECO:0007669"/>
    <property type="project" value="UniProtKB-KW"/>
</dbReference>
<comment type="similarity">
    <text evidence="1">Belongs to the GdpP/PdeA phosphodiesterase family.</text>
</comment>
<feature type="binding site" evidence="2">
    <location>
        <position position="446"/>
    </location>
    <ligand>
        <name>Mn(2+)</name>
        <dbReference type="ChEBI" id="CHEBI:29035"/>
        <label>2</label>
    </ligand>
</feature>
<dbReference type="GO" id="GO:0005886">
    <property type="term" value="C:plasma membrane"/>
    <property type="evidence" value="ECO:0007669"/>
    <property type="project" value="UniProtKB-SubCell"/>
</dbReference>
<feature type="binding site" evidence="2">
    <location>
        <position position="355"/>
    </location>
    <ligand>
        <name>Mn(2+)</name>
        <dbReference type="ChEBI" id="CHEBI:29035"/>
        <label>2</label>
    </ligand>
</feature>
<dbReference type="PANTHER" id="PTHR47618:SF2">
    <property type="entry name" value="CYCLIC-DI-AMP PHOSPHODIESTERASE GDPP"/>
    <property type="match status" value="1"/>
</dbReference>